<evidence type="ECO:0000313" key="2">
    <source>
        <dbReference type="Proteomes" id="UP000265520"/>
    </source>
</evidence>
<proteinExistence type="predicted"/>
<comment type="caution">
    <text evidence="1">The sequence shown here is derived from an EMBL/GenBank/DDBJ whole genome shotgun (WGS) entry which is preliminary data.</text>
</comment>
<dbReference type="EMBL" id="LXQA010047653">
    <property type="protein sequence ID" value="MCI01952.1"/>
    <property type="molecule type" value="Genomic_DNA"/>
</dbReference>
<dbReference type="Proteomes" id="UP000265520">
    <property type="component" value="Unassembled WGS sequence"/>
</dbReference>
<dbReference type="AlphaFoldDB" id="A0A392NRD6"/>
<keyword evidence="2" id="KW-1185">Reference proteome</keyword>
<sequence length="97" mass="10747">MLSQIANPIDSIEQHSCLPLNSRHFDHAPANIGYNKFPVTASQTLTNTCDSHLPMKIGINITFNPLLNRGIPIDQGLRDQPIVEIHLNTPSIPPICR</sequence>
<evidence type="ECO:0000313" key="1">
    <source>
        <dbReference type="EMBL" id="MCI01952.1"/>
    </source>
</evidence>
<protein>
    <submittedName>
        <fullName evidence="1">Uncharacterized protein</fullName>
    </submittedName>
</protein>
<accession>A0A392NRD6</accession>
<name>A0A392NRD6_9FABA</name>
<reference evidence="1 2" key="1">
    <citation type="journal article" date="2018" name="Front. Plant Sci.">
        <title>Red Clover (Trifolium pratense) and Zigzag Clover (T. medium) - A Picture of Genomic Similarities and Differences.</title>
        <authorList>
            <person name="Dluhosova J."/>
            <person name="Istvanek J."/>
            <person name="Nedelnik J."/>
            <person name="Repkova J."/>
        </authorList>
    </citation>
    <scope>NUCLEOTIDE SEQUENCE [LARGE SCALE GENOMIC DNA]</scope>
    <source>
        <strain evidence="2">cv. 10/8</strain>
        <tissue evidence="1">Leaf</tissue>
    </source>
</reference>
<organism evidence="1 2">
    <name type="scientific">Trifolium medium</name>
    <dbReference type="NCBI Taxonomy" id="97028"/>
    <lineage>
        <taxon>Eukaryota</taxon>
        <taxon>Viridiplantae</taxon>
        <taxon>Streptophyta</taxon>
        <taxon>Embryophyta</taxon>
        <taxon>Tracheophyta</taxon>
        <taxon>Spermatophyta</taxon>
        <taxon>Magnoliopsida</taxon>
        <taxon>eudicotyledons</taxon>
        <taxon>Gunneridae</taxon>
        <taxon>Pentapetalae</taxon>
        <taxon>rosids</taxon>
        <taxon>fabids</taxon>
        <taxon>Fabales</taxon>
        <taxon>Fabaceae</taxon>
        <taxon>Papilionoideae</taxon>
        <taxon>50 kb inversion clade</taxon>
        <taxon>NPAAA clade</taxon>
        <taxon>Hologalegina</taxon>
        <taxon>IRL clade</taxon>
        <taxon>Trifolieae</taxon>
        <taxon>Trifolium</taxon>
    </lineage>
</organism>